<dbReference type="OrthoDB" id="9805924at2"/>
<reference evidence="4 5" key="1">
    <citation type="submission" date="2018-09" db="EMBL/GenBank/DDBJ databases">
        <title>Genomic Encyclopedia of Archaeal and Bacterial Type Strains, Phase II (KMG-II): from individual species to whole genera.</title>
        <authorList>
            <person name="Goeker M."/>
        </authorList>
    </citation>
    <scope>NUCLEOTIDE SEQUENCE [LARGE SCALE GENOMIC DNA]</scope>
    <source>
        <strain evidence="4 5">DSM 27148</strain>
    </source>
</reference>
<evidence type="ECO:0000313" key="4">
    <source>
        <dbReference type="EMBL" id="RKD86030.1"/>
    </source>
</evidence>
<comment type="caution">
    <text evidence="4">The sequence shown here is derived from an EMBL/GenBank/DDBJ whole genome shotgun (WGS) entry which is preliminary data.</text>
</comment>
<evidence type="ECO:0000256" key="1">
    <source>
        <dbReference type="ARBA" id="ARBA00022679"/>
    </source>
</evidence>
<organism evidence="4 5">
    <name type="scientific">Mangrovibacterium diazotrophicum</name>
    <dbReference type="NCBI Taxonomy" id="1261403"/>
    <lineage>
        <taxon>Bacteria</taxon>
        <taxon>Pseudomonadati</taxon>
        <taxon>Bacteroidota</taxon>
        <taxon>Bacteroidia</taxon>
        <taxon>Marinilabiliales</taxon>
        <taxon>Prolixibacteraceae</taxon>
        <taxon>Mangrovibacterium</taxon>
    </lineage>
</organism>
<name>A0A419VV48_9BACT</name>
<proteinExistence type="predicted"/>
<dbReference type="AlphaFoldDB" id="A0A419VV48"/>
<keyword evidence="4" id="KW-0687">Ribonucleoprotein</keyword>
<dbReference type="InterPro" id="IPR000182">
    <property type="entry name" value="GNAT_dom"/>
</dbReference>
<dbReference type="Pfam" id="PF13673">
    <property type="entry name" value="Acetyltransf_10"/>
    <property type="match status" value="1"/>
</dbReference>
<dbReference type="PROSITE" id="PS51186">
    <property type="entry name" value="GNAT"/>
    <property type="match status" value="1"/>
</dbReference>
<evidence type="ECO:0000256" key="2">
    <source>
        <dbReference type="ARBA" id="ARBA00023315"/>
    </source>
</evidence>
<keyword evidence="5" id="KW-1185">Reference proteome</keyword>
<keyword evidence="1" id="KW-0808">Transferase</keyword>
<evidence type="ECO:0000313" key="5">
    <source>
        <dbReference type="Proteomes" id="UP000283387"/>
    </source>
</evidence>
<dbReference type="RefSeq" id="WP_120275344.1">
    <property type="nucleotide sequence ID" value="NZ_RAPN01000005.1"/>
</dbReference>
<keyword evidence="4" id="KW-0689">Ribosomal protein</keyword>
<dbReference type="InterPro" id="IPR050832">
    <property type="entry name" value="Bact_Acetyltransf"/>
</dbReference>
<keyword evidence="2" id="KW-0012">Acyltransferase</keyword>
<gene>
    <name evidence="4" type="ORF">BC643_4346</name>
</gene>
<dbReference type="Gene3D" id="3.40.630.30">
    <property type="match status" value="1"/>
</dbReference>
<protein>
    <submittedName>
        <fullName evidence="4">Ribosomal protein S18 acetylase RimI-like enzyme</fullName>
    </submittedName>
</protein>
<dbReference type="EMBL" id="RAPN01000005">
    <property type="protein sequence ID" value="RKD86030.1"/>
    <property type="molecule type" value="Genomic_DNA"/>
</dbReference>
<dbReference type="PANTHER" id="PTHR43877">
    <property type="entry name" value="AMINOALKYLPHOSPHONATE N-ACETYLTRANSFERASE-RELATED-RELATED"/>
    <property type="match status" value="1"/>
</dbReference>
<feature type="domain" description="N-acetyltransferase" evidence="3">
    <location>
        <begin position="3"/>
        <end position="152"/>
    </location>
</feature>
<dbReference type="GO" id="GO:0005840">
    <property type="term" value="C:ribosome"/>
    <property type="evidence" value="ECO:0007669"/>
    <property type="project" value="UniProtKB-KW"/>
</dbReference>
<evidence type="ECO:0000259" key="3">
    <source>
        <dbReference type="PROSITE" id="PS51186"/>
    </source>
</evidence>
<dbReference type="InterPro" id="IPR016181">
    <property type="entry name" value="Acyl_CoA_acyltransferase"/>
</dbReference>
<dbReference type="SUPFAM" id="SSF55729">
    <property type="entry name" value="Acyl-CoA N-acyltransferases (Nat)"/>
    <property type="match status" value="1"/>
</dbReference>
<sequence length="164" mass="18844">MNLTIEKVQSTDAQVLTDLTFRSKAYWNYSPEQMEAWRDELRITTEYLAESTAFKLFADEELVGYYAYRTVASGTVKLDNLFVEPAFIGRGFGNYLLNDFMMRVEGDGFKKVVLDADPNSEAFYLSYGFRTVSKLKTTIVGRFMPVMEKHLGDDPESLKRVEPQ</sequence>
<dbReference type="Proteomes" id="UP000283387">
    <property type="component" value="Unassembled WGS sequence"/>
</dbReference>
<dbReference type="GO" id="GO:0016747">
    <property type="term" value="F:acyltransferase activity, transferring groups other than amino-acyl groups"/>
    <property type="evidence" value="ECO:0007669"/>
    <property type="project" value="InterPro"/>
</dbReference>
<accession>A0A419VV48</accession>
<dbReference type="CDD" id="cd04301">
    <property type="entry name" value="NAT_SF"/>
    <property type="match status" value="1"/>
</dbReference>